<dbReference type="Pfam" id="PF01177">
    <property type="entry name" value="Asp_Glu_race"/>
    <property type="match status" value="1"/>
</dbReference>
<reference evidence="9" key="1">
    <citation type="journal article" date="2019" name="Int. J. Syst. Evol. Microbiol.">
        <title>The Global Catalogue of Microorganisms (GCM) 10K type strain sequencing project: providing services to taxonomists for standard genome sequencing and annotation.</title>
        <authorList>
            <consortium name="The Broad Institute Genomics Platform"/>
            <consortium name="The Broad Institute Genome Sequencing Center for Infectious Disease"/>
            <person name="Wu L."/>
            <person name="Ma J."/>
        </authorList>
    </citation>
    <scope>NUCLEOTIDE SEQUENCE [LARGE SCALE GENOMIC DNA]</scope>
    <source>
        <strain evidence="9">CCM 8930</strain>
    </source>
</reference>
<accession>A0ABW1SIY3</accession>
<keyword evidence="4 7" id="KW-0573">Peptidoglycan synthesis</keyword>
<sequence length="261" mass="28325">MTKLTAPIGVFDSGVGGISTLQTLAKTLPQEDFIFYGDSKNAPYGEKSAATVTDLSKQVVEQLRAHAVKAIVIACNTATSAAKPALITAYPDLPILGIEPALKEAVDAGKQHILVMATPLTLSRPKYLAQRNRFSDQAMIQSLPCPGLADLIEGGEAQLPAIRRLLTKLLTPLSDRPIDAVVLGCTHYPFIEGLIRERFAAGTAFYTGYSGIAANLKQTLQRQQLLRTDAHQQTVSFYSSNETCAEIKLYQHLFEHGIELD</sequence>
<feature type="active site" description="Proton donor/acceptor" evidence="7">
    <location>
        <position position="75"/>
    </location>
</feature>
<evidence type="ECO:0000313" key="8">
    <source>
        <dbReference type="EMBL" id="MFC6201691.1"/>
    </source>
</evidence>
<evidence type="ECO:0000256" key="7">
    <source>
        <dbReference type="HAMAP-Rule" id="MF_00258"/>
    </source>
</evidence>
<evidence type="ECO:0000256" key="5">
    <source>
        <dbReference type="ARBA" id="ARBA00023235"/>
    </source>
</evidence>
<evidence type="ECO:0000313" key="9">
    <source>
        <dbReference type="Proteomes" id="UP001596171"/>
    </source>
</evidence>
<proteinExistence type="inferred from homology"/>
<dbReference type="RefSeq" id="WP_137615310.1">
    <property type="nucleotide sequence ID" value="NZ_BJDI01000002.1"/>
</dbReference>
<comment type="similarity">
    <text evidence="7">Belongs to the aspartate/glutamate racemases family.</text>
</comment>
<feature type="active site" description="Proton donor/acceptor" evidence="7">
    <location>
        <position position="185"/>
    </location>
</feature>
<dbReference type="NCBIfam" id="TIGR00067">
    <property type="entry name" value="glut_race"/>
    <property type="match status" value="1"/>
</dbReference>
<feature type="binding site" evidence="7">
    <location>
        <begin position="12"/>
        <end position="13"/>
    </location>
    <ligand>
        <name>substrate</name>
    </ligand>
</feature>
<comment type="caution">
    <text evidence="8">The sequence shown here is derived from an EMBL/GenBank/DDBJ whole genome shotgun (WGS) entry which is preliminary data.</text>
</comment>
<dbReference type="InterPro" id="IPR015942">
    <property type="entry name" value="Asp/Glu/hydantoin_racemase"/>
</dbReference>
<keyword evidence="6 7" id="KW-0961">Cell wall biogenesis/degradation</keyword>
<evidence type="ECO:0000256" key="4">
    <source>
        <dbReference type="ARBA" id="ARBA00022984"/>
    </source>
</evidence>
<evidence type="ECO:0000256" key="6">
    <source>
        <dbReference type="ARBA" id="ARBA00023316"/>
    </source>
</evidence>
<feature type="binding site" evidence="7">
    <location>
        <begin position="44"/>
        <end position="45"/>
    </location>
    <ligand>
        <name>substrate</name>
    </ligand>
</feature>
<dbReference type="Proteomes" id="UP001596171">
    <property type="component" value="Unassembled WGS sequence"/>
</dbReference>
<dbReference type="Gene3D" id="3.40.50.1860">
    <property type="match status" value="2"/>
</dbReference>
<dbReference type="EC" id="5.1.1.3" evidence="2 7"/>
<keyword evidence="9" id="KW-1185">Reference proteome</keyword>
<dbReference type="EMBL" id="JBHSSE010000016">
    <property type="protein sequence ID" value="MFC6201691.1"/>
    <property type="molecule type" value="Genomic_DNA"/>
</dbReference>
<evidence type="ECO:0000256" key="3">
    <source>
        <dbReference type="ARBA" id="ARBA00022960"/>
    </source>
</evidence>
<keyword evidence="3 7" id="KW-0133">Cell shape</keyword>
<comment type="catalytic activity">
    <reaction evidence="1 7">
        <text>L-glutamate = D-glutamate</text>
        <dbReference type="Rhea" id="RHEA:12813"/>
        <dbReference type="ChEBI" id="CHEBI:29985"/>
        <dbReference type="ChEBI" id="CHEBI:29986"/>
        <dbReference type="EC" id="5.1.1.3"/>
    </reaction>
</comment>
<dbReference type="PROSITE" id="PS00923">
    <property type="entry name" value="ASP_GLU_RACEMASE_1"/>
    <property type="match status" value="1"/>
</dbReference>
<dbReference type="InterPro" id="IPR001920">
    <property type="entry name" value="Asp/Glu_race"/>
</dbReference>
<feature type="binding site" evidence="7">
    <location>
        <begin position="76"/>
        <end position="77"/>
    </location>
    <ligand>
        <name>substrate</name>
    </ligand>
</feature>
<dbReference type="GO" id="GO:0008881">
    <property type="term" value="F:glutamate racemase activity"/>
    <property type="evidence" value="ECO:0007669"/>
    <property type="project" value="UniProtKB-EC"/>
</dbReference>
<protein>
    <recommendedName>
        <fullName evidence="2 7">Glutamate racemase</fullName>
        <ecNumber evidence="2 7">5.1.1.3</ecNumber>
    </recommendedName>
</protein>
<name>A0ABW1SIY3_9LACO</name>
<dbReference type="InterPro" id="IPR004391">
    <property type="entry name" value="Glu_race"/>
</dbReference>
<dbReference type="SUPFAM" id="SSF53681">
    <property type="entry name" value="Aspartate/glutamate racemase"/>
    <property type="match status" value="2"/>
</dbReference>
<dbReference type="InterPro" id="IPR033134">
    <property type="entry name" value="Asp/Glu_racemase_AS_2"/>
</dbReference>
<dbReference type="InterPro" id="IPR018187">
    <property type="entry name" value="Asp/Glu_racemase_AS_1"/>
</dbReference>
<gene>
    <name evidence="7 8" type="primary">murI</name>
    <name evidence="8" type="ORF">ACFP1L_07375</name>
</gene>
<dbReference type="PROSITE" id="PS00924">
    <property type="entry name" value="ASP_GLU_RACEMASE_2"/>
    <property type="match status" value="1"/>
</dbReference>
<evidence type="ECO:0000256" key="2">
    <source>
        <dbReference type="ARBA" id="ARBA00013090"/>
    </source>
</evidence>
<feature type="binding site" evidence="7">
    <location>
        <begin position="186"/>
        <end position="187"/>
    </location>
    <ligand>
        <name>substrate</name>
    </ligand>
</feature>
<keyword evidence="5 7" id="KW-0413">Isomerase</keyword>
<dbReference type="PANTHER" id="PTHR21198">
    <property type="entry name" value="GLUTAMATE RACEMASE"/>
    <property type="match status" value="1"/>
</dbReference>
<dbReference type="PANTHER" id="PTHR21198:SF3">
    <property type="entry name" value="GLUTAMATE RACEMASE"/>
    <property type="match status" value="1"/>
</dbReference>
<evidence type="ECO:0000256" key="1">
    <source>
        <dbReference type="ARBA" id="ARBA00001602"/>
    </source>
</evidence>
<comment type="pathway">
    <text evidence="7">Cell wall biogenesis; peptidoglycan biosynthesis.</text>
</comment>
<dbReference type="HAMAP" id="MF_00258">
    <property type="entry name" value="Glu_racemase"/>
    <property type="match status" value="1"/>
</dbReference>
<organism evidence="8 9">
    <name type="scientific">Lactiplantibacillus nangangensis</name>
    <dbReference type="NCBI Taxonomy" id="2559917"/>
    <lineage>
        <taxon>Bacteria</taxon>
        <taxon>Bacillati</taxon>
        <taxon>Bacillota</taxon>
        <taxon>Bacilli</taxon>
        <taxon>Lactobacillales</taxon>
        <taxon>Lactobacillaceae</taxon>
        <taxon>Lactiplantibacillus</taxon>
    </lineage>
</organism>
<comment type="function">
    <text evidence="7">Provides the (R)-glutamate required for cell wall biosynthesis.</text>
</comment>